<dbReference type="AlphaFoldDB" id="A0A4Y9SAG7"/>
<dbReference type="GO" id="GO:0051920">
    <property type="term" value="F:peroxiredoxin activity"/>
    <property type="evidence" value="ECO:0007669"/>
    <property type="project" value="InterPro"/>
</dbReference>
<dbReference type="EMBL" id="SPVG01000178">
    <property type="protein sequence ID" value="TFW18869.1"/>
    <property type="molecule type" value="Genomic_DNA"/>
</dbReference>
<name>A0A4Y9SAG7_9BURK</name>
<proteinExistence type="predicted"/>
<dbReference type="PANTHER" id="PTHR34846:SF10">
    <property type="entry name" value="CYTOPLASMIC PROTEIN"/>
    <property type="match status" value="1"/>
</dbReference>
<dbReference type="InterPro" id="IPR003779">
    <property type="entry name" value="CMD-like"/>
</dbReference>
<evidence type="ECO:0000313" key="2">
    <source>
        <dbReference type="EMBL" id="TFW18869.1"/>
    </source>
</evidence>
<sequence>MSQTARIPFFQLAPANLQAMIALSASVKKSSLGHRLVELINLRVSQLNGCGVCVDMHWRDLIKQEMEPRHINAIAGWRDAPASFFSERERAALNWAEAVNALPHKQPTDADFDLLKTHFNDTEIAEISYGIAVIRGWNAINASLHNQIPEVPAPGF</sequence>
<dbReference type="Pfam" id="PF02627">
    <property type="entry name" value="CMD"/>
    <property type="match status" value="1"/>
</dbReference>
<evidence type="ECO:0000259" key="1">
    <source>
        <dbReference type="Pfam" id="PF02627"/>
    </source>
</evidence>
<protein>
    <submittedName>
        <fullName evidence="2">Carboxymuconolactone decarboxylase family protein</fullName>
    </submittedName>
</protein>
<dbReference type="PANTHER" id="PTHR34846">
    <property type="entry name" value="4-CARBOXYMUCONOLACTONE DECARBOXYLASE FAMILY PROTEIN (AFU_ORTHOLOGUE AFUA_6G11590)"/>
    <property type="match status" value="1"/>
</dbReference>
<evidence type="ECO:0000313" key="3">
    <source>
        <dbReference type="Proteomes" id="UP000297729"/>
    </source>
</evidence>
<dbReference type="SUPFAM" id="SSF69118">
    <property type="entry name" value="AhpD-like"/>
    <property type="match status" value="1"/>
</dbReference>
<dbReference type="NCBIfam" id="TIGR00778">
    <property type="entry name" value="ahpD_dom"/>
    <property type="match status" value="1"/>
</dbReference>
<dbReference type="Gene3D" id="1.20.1290.10">
    <property type="entry name" value="AhpD-like"/>
    <property type="match status" value="1"/>
</dbReference>
<dbReference type="Proteomes" id="UP000297729">
    <property type="component" value="Unassembled WGS sequence"/>
</dbReference>
<dbReference type="RefSeq" id="WP_135202779.1">
    <property type="nucleotide sequence ID" value="NZ_SPVG01000178.1"/>
</dbReference>
<dbReference type="InterPro" id="IPR004675">
    <property type="entry name" value="AhpD_core"/>
</dbReference>
<reference evidence="2 3" key="1">
    <citation type="submission" date="2019-03" db="EMBL/GenBank/DDBJ databases">
        <title>Draft Genome Sequence of Duganella callidus sp. nov., a Novel Duganella Species Isolated from Cultivated Soil.</title>
        <authorList>
            <person name="Raths R."/>
            <person name="Peta V."/>
            <person name="Bucking H."/>
        </authorList>
    </citation>
    <scope>NUCLEOTIDE SEQUENCE [LARGE SCALE GENOMIC DNA]</scope>
    <source>
        <strain evidence="2 3">DN04</strain>
    </source>
</reference>
<organism evidence="2 3">
    <name type="scientific">Duganella callida</name>
    <dbReference type="NCBI Taxonomy" id="2561932"/>
    <lineage>
        <taxon>Bacteria</taxon>
        <taxon>Pseudomonadati</taxon>
        <taxon>Pseudomonadota</taxon>
        <taxon>Betaproteobacteria</taxon>
        <taxon>Burkholderiales</taxon>
        <taxon>Oxalobacteraceae</taxon>
        <taxon>Telluria group</taxon>
        <taxon>Duganella</taxon>
    </lineage>
</organism>
<gene>
    <name evidence="2" type="ORF">E4L98_17235</name>
</gene>
<feature type="domain" description="Carboxymuconolactone decarboxylase-like" evidence="1">
    <location>
        <begin position="14"/>
        <end position="98"/>
    </location>
</feature>
<dbReference type="InterPro" id="IPR029032">
    <property type="entry name" value="AhpD-like"/>
</dbReference>
<comment type="caution">
    <text evidence="2">The sequence shown here is derived from an EMBL/GenBank/DDBJ whole genome shotgun (WGS) entry which is preliminary data.</text>
</comment>
<accession>A0A4Y9SAG7</accession>
<dbReference type="OrthoDB" id="9801997at2"/>
<keyword evidence="3" id="KW-1185">Reference proteome</keyword>